<dbReference type="PROSITE" id="PS51689">
    <property type="entry name" value="SAM_RNA_A_N6_MT"/>
    <property type="match status" value="1"/>
</dbReference>
<dbReference type="GO" id="GO:0052908">
    <property type="term" value="F:16S rRNA (adenine(1518)-N(6)/adenine(1519)-N(6))-dimethyltransferase activity"/>
    <property type="evidence" value="ECO:0007669"/>
    <property type="project" value="UniProtKB-EC"/>
</dbReference>
<keyword evidence="1 7" id="KW-0963">Cytoplasm</keyword>
<protein>
    <recommendedName>
        <fullName evidence="7">Ribosomal RNA small subunit methyltransferase A</fullName>
        <ecNumber evidence="7">2.1.1.182</ecNumber>
    </recommendedName>
    <alternativeName>
        <fullName evidence="7">16S rRNA (adenine(1518)-N(6)/adenine(1519)-N(6))-dimethyltransferase</fullName>
    </alternativeName>
    <alternativeName>
        <fullName evidence="7">16S rRNA dimethyladenosine transferase</fullName>
    </alternativeName>
    <alternativeName>
        <fullName evidence="7">16S rRNA dimethylase</fullName>
    </alternativeName>
    <alternativeName>
        <fullName evidence="7">S-adenosylmethionine-6-N', N'-adenosyl(rRNA) dimethyltransferase</fullName>
    </alternativeName>
</protein>
<keyword evidence="3 7" id="KW-0489">Methyltransferase</keyword>
<dbReference type="SUPFAM" id="SSF53335">
    <property type="entry name" value="S-adenosyl-L-methionine-dependent methyltransferases"/>
    <property type="match status" value="1"/>
</dbReference>
<evidence type="ECO:0000313" key="10">
    <source>
        <dbReference type="EMBL" id="PJA47338.1"/>
    </source>
</evidence>
<dbReference type="InterPro" id="IPR011530">
    <property type="entry name" value="rRNA_adenine_dimethylase"/>
</dbReference>
<dbReference type="Pfam" id="PF00398">
    <property type="entry name" value="RrnaAD"/>
    <property type="match status" value="1"/>
</dbReference>
<dbReference type="PANTHER" id="PTHR11727">
    <property type="entry name" value="DIMETHYLADENOSINE TRANSFERASE"/>
    <property type="match status" value="1"/>
</dbReference>
<dbReference type="SMART" id="SM00650">
    <property type="entry name" value="rADc"/>
    <property type="match status" value="1"/>
</dbReference>
<feature type="domain" description="Ribosomal RNA adenine methylase transferase N-terminal" evidence="9">
    <location>
        <begin position="22"/>
        <end position="185"/>
    </location>
</feature>
<evidence type="ECO:0000256" key="2">
    <source>
        <dbReference type="ARBA" id="ARBA00022552"/>
    </source>
</evidence>
<dbReference type="HAMAP" id="MF_00607">
    <property type="entry name" value="16SrRNA_methyltr_A"/>
    <property type="match status" value="1"/>
</dbReference>
<keyword evidence="6 7" id="KW-0694">RNA-binding</keyword>
<dbReference type="InterPro" id="IPR001737">
    <property type="entry name" value="KsgA/Erm"/>
</dbReference>
<dbReference type="EC" id="2.1.1.182" evidence="7"/>
<dbReference type="InterPro" id="IPR023165">
    <property type="entry name" value="rRNA_Ade_diMease-like_C"/>
</dbReference>
<comment type="similarity">
    <text evidence="7">Belongs to the class I-like SAM-binding methyltransferase superfamily. rRNA adenine N(6)-methyltransferase family. RsmA subfamily.</text>
</comment>
<dbReference type="NCBIfam" id="TIGR00755">
    <property type="entry name" value="ksgA"/>
    <property type="match status" value="1"/>
</dbReference>
<comment type="function">
    <text evidence="7">Specifically dimethylates two adjacent adenosines (A1518 and A1519) in the loop of a conserved hairpin near the 3'-end of 16S rRNA in the 30S particle. May play a critical role in biogenesis of 30S subunits.</text>
</comment>
<organism evidence="10 11">
    <name type="scientific">Candidatus Uhrbacteria bacterium CG_4_9_14_3_um_filter_36_7</name>
    <dbReference type="NCBI Taxonomy" id="1975033"/>
    <lineage>
        <taxon>Bacteria</taxon>
        <taxon>Candidatus Uhriibacteriota</taxon>
    </lineage>
</organism>
<dbReference type="GO" id="GO:0005829">
    <property type="term" value="C:cytosol"/>
    <property type="evidence" value="ECO:0007669"/>
    <property type="project" value="TreeGrafter"/>
</dbReference>
<dbReference type="CDD" id="cd02440">
    <property type="entry name" value="AdoMet_MTases"/>
    <property type="match status" value="1"/>
</dbReference>
<sequence length="253" mass="28513">MFVSHIHPRKTWSQHFLQDKNVISKIIEAAQIQPNEFILEIGPGRGILTQALVKKKAQILAVEIDHDLVNQLQKDFPRGIKIIEGDILQIEPPDEPYKVIANVPYHITSKILFHFLRNQHPPTCMVLMVQKEVADRLLAQPPAMSLLSVVGQLYARCKRIINVPASAFYPQPQVDSSVIALQIDPLVTNPEDVIHLAKIGFSSKRRQLQKNLASSSIARADDIKELFIKQGWSPSIRAENLCVSDWISLTSLL</sequence>
<evidence type="ECO:0000256" key="3">
    <source>
        <dbReference type="ARBA" id="ARBA00022603"/>
    </source>
</evidence>
<dbReference type="InterPro" id="IPR020596">
    <property type="entry name" value="rRNA_Ade_Mease_Trfase_CS"/>
</dbReference>
<comment type="subcellular location">
    <subcellularLocation>
        <location evidence="7">Cytoplasm</location>
    </subcellularLocation>
</comment>
<dbReference type="InterPro" id="IPR020598">
    <property type="entry name" value="rRNA_Ade_methylase_Trfase_N"/>
</dbReference>
<keyword evidence="4 7" id="KW-0808">Transferase</keyword>
<evidence type="ECO:0000256" key="7">
    <source>
        <dbReference type="HAMAP-Rule" id="MF_00607"/>
    </source>
</evidence>
<dbReference type="AlphaFoldDB" id="A0A2M7XHI6"/>
<accession>A0A2M7XHI6</accession>
<dbReference type="GO" id="GO:0003723">
    <property type="term" value="F:RNA binding"/>
    <property type="evidence" value="ECO:0007669"/>
    <property type="project" value="UniProtKB-UniRule"/>
</dbReference>
<gene>
    <name evidence="7 10" type="primary">rsmA</name>
    <name evidence="7" type="synonym">ksgA</name>
    <name evidence="10" type="ORF">CO172_01930</name>
</gene>
<comment type="caution">
    <text evidence="10">The sequence shown here is derived from an EMBL/GenBank/DDBJ whole genome shotgun (WGS) entry which is preliminary data.</text>
</comment>
<name>A0A2M7XHI6_9BACT</name>
<evidence type="ECO:0000313" key="11">
    <source>
        <dbReference type="Proteomes" id="UP000229749"/>
    </source>
</evidence>
<dbReference type="PANTHER" id="PTHR11727:SF7">
    <property type="entry name" value="DIMETHYLADENOSINE TRANSFERASE-RELATED"/>
    <property type="match status" value="1"/>
</dbReference>
<dbReference type="InterPro" id="IPR029063">
    <property type="entry name" value="SAM-dependent_MTases_sf"/>
</dbReference>
<dbReference type="PROSITE" id="PS01131">
    <property type="entry name" value="RRNA_A_DIMETH"/>
    <property type="match status" value="1"/>
</dbReference>
<reference evidence="11" key="1">
    <citation type="submission" date="2017-09" db="EMBL/GenBank/DDBJ databases">
        <title>Depth-based differentiation of microbial function through sediment-hosted aquifers and enrichment of novel symbionts in the deep terrestrial subsurface.</title>
        <authorList>
            <person name="Probst A.J."/>
            <person name="Ladd B."/>
            <person name="Jarett J.K."/>
            <person name="Geller-Mcgrath D.E."/>
            <person name="Sieber C.M.K."/>
            <person name="Emerson J.B."/>
            <person name="Anantharaman K."/>
            <person name="Thomas B.C."/>
            <person name="Malmstrom R."/>
            <person name="Stieglmeier M."/>
            <person name="Klingl A."/>
            <person name="Woyke T."/>
            <person name="Ryan C.M."/>
            <person name="Banfield J.F."/>
        </authorList>
    </citation>
    <scope>NUCLEOTIDE SEQUENCE [LARGE SCALE GENOMIC DNA]</scope>
</reference>
<feature type="binding site" evidence="7 8">
    <location>
        <position position="17"/>
    </location>
    <ligand>
        <name>S-adenosyl-L-methionine</name>
        <dbReference type="ChEBI" id="CHEBI:59789"/>
    </ligand>
</feature>
<evidence type="ECO:0000256" key="5">
    <source>
        <dbReference type="ARBA" id="ARBA00022691"/>
    </source>
</evidence>
<feature type="binding site" evidence="7 8">
    <location>
        <position position="86"/>
    </location>
    <ligand>
        <name>S-adenosyl-L-methionine</name>
        <dbReference type="ChEBI" id="CHEBI:59789"/>
    </ligand>
</feature>
<evidence type="ECO:0000256" key="4">
    <source>
        <dbReference type="ARBA" id="ARBA00022679"/>
    </source>
</evidence>
<feature type="binding site" evidence="7 8">
    <location>
        <position position="42"/>
    </location>
    <ligand>
        <name>S-adenosyl-L-methionine</name>
        <dbReference type="ChEBI" id="CHEBI:59789"/>
    </ligand>
</feature>
<evidence type="ECO:0000259" key="9">
    <source>
        <dbReference type="SMART" id="SM00650"/>
    </source>
</evidence>
<dbReference type="Gene3D" id="3.40.50.150">
    <property type="entry name" value="Vaccinia Virus protein VP39"/>
    <property type="match status" value="1"/>
</dbReference>
<evidence type="ECO:0000256" key="6">
    <source>
        <dbReference type="ARBA" id="ARBA00022884"/>
    </source>
</evidence>
<feature type="binding site" evidence="7 8">
    <location>
        <position position="63"/>
    </location>
    <ligand>
        <name>S-adenosyl-L-methionine</name>
        <dbReference type="ChEBI" id="CHEBI:59789"/>
    </ligand>
</feature>
<comment type="catalytic activity">
    <reaction evidence="7">
        <text>adenosine(1518)/adenosine(1519) in 16S rRNA + 4 S-adenosyl-L-methionine = N(6)-dimethyladenosine(1518)/N(6)-dimethyladenosine(1519) in 16S rRNA + 4 S-adenosyl-L-homocysteine + 4 H(+)</text>
        <dbReference type="Rhea" id="RHEA:19609"/>
        <dbReference type="Rhea" id="RHEA-COMP:10232"/>
        <dbReference type="Rhea" id="RHEA-COMP:10233"/>
        <dbReference type="ChEBI" id="CHEBI:15378"/>
        <dbReference type="ChEBI" id="CHEBI:57856"/>
        <dbReference type="ChEBI" id="CHEBI:59789"/>
        <dbReference type="ChEBI" id="CHEBI:74411"/>
        <dbReference type="ChEBI" id="CHEBI:74493"/>
        <dbReference type="EC" id="2.1.1.182"/>
    </reaction>
</comment>
<proteinExistence type="inferred from homology"/>
<evidence type="ECO:0000256" key="8">
    <source>
        <dbReference type="PROSITE-ProRule" id="PRU01026"/>
    </source>
</evidence>
<dbReference type="Gene3D" id="1.10.8.100">
    <property type="entry name" value="Ribosomal RNA adenine dimethylase-like, domain 2"/>
    <property type="match status" value="1"/>
</dbReference>
<keyword evidence="5 7" id="KW-0949">S-adenosyl-L-methionine</keyword>
<feature type="binding site" evidence="7 8">
    <location>
        <position position="102"/>
    </location>
    <ligand>
        <name>S-adenosyl-L-methionine</name>
        <dbReference type="ChEBI" id="CHEBI:59789"/>
    </ligand>
</feature>
<feature type="binding site" evidence="7 8">
    <location>
        <position position="15"/>
    </location>
    <ligand>
        <name>S-adenosyl-L-methionine</name>
        <dbReference type="ChEBI" id="CHEBI:59789"/>
    </ligand>
</feature>
<evidence type="ECO:0000256" key="1">
    <source>
        <dbReference type="ARBA" id="ARBA00022490"/>
    </source>
</evidence>
<keyword evidence="2 7" id="KW-0698">rRNA processing</keyword>
<dbReference type="EMBL" id="PFWS01000029">
    <property type="protein sequence ID" value="PJA47338.1"/>
    <property type="molecule type" value="Genomic_DNA"/>
</dbReference>
<dbReference type="Proteomes" id="UP000229749">
    <property type="component" value="Unassembled WGS sequence"/>
</dbReference>